<dbReference type="InterPro" id="IPR001810">
    <property type="entry name" value="F-box_dom"/>
</dbReference>
<dbReference type="InterPro" id="IPR032675">
    <property type="entry name" value="LRR_dom_sf"/>
</dbReference>
<accession>A0ABR2ZRA0</accession>
<evidence type="ECO:0000313" key="3">
    <source>
        <dbReference type="EMBL" id="KAL0063850.1"/>
    </source>
</evidence>
<proteinExistence type="predicted"/>
<evidence type="ECO:0000259" key="2">
    <source>
        <dbReference type="Pfam" id="PF12937"/>
    </source>
</evidence>
<dbReference type="EMBL" id="JBBXMP010000072">
    <property type="protein sequence ID" value="KAL0063850.1"/>
    <property type="molecule type" value="Genomic_DNA"/>
</dbReference>
<keyword evidence="4" id="KW-1185">Reference proteome</keyword>
<reference evidence="3 4" key="1">
    <citation type="submission" date="2024-05" db="EMBL/GenBank/DDBJ databases">
        <title>A draft genome resource for the thread blight pathogen Marasmius tenuissimus strain MS-2.</title>
        <authorList>
            <person name="Yulfo-Soto G.E."/>
            <person name="Baruah I.K."/>
            <person name="Amoako-Attah I."/>
            <person name="Bukari Y."/>
            <person name="Meinhardt L.W."/>
            <person name="Bailey B.A."/>
            <person name="Cohen S.P."/>
        </authorList>
    </citation>
    <scope>NUCLEOTIDE SEQUENCE [LARGE SCALE GENOMIC DNA]</scope>
    <source>
        <strain evidence="3 4">MS-2</strain>
    </source>
</reference>
<evidence type="ECO:0000256" key="1">
    <source>
        <dbReference type="SAM" id="Coils"/>
    </source>
</evidence>
<evidence type="ECO:0000313" key="4">
    <source>
        <dbReference type="Proteomes" id="UP001437256"/>
    </source>
</evidence>
<dbReference type="SUPFAM" id="SSF52047">
    <property type="entry name" value="RNI-like"/>
    <property type="match status" value="1"/>
</dbReference>
<dbReference type="Gene3D" id="1.20.1280.50">
    <property type="match status" value="1"/>
</dbReference>
<gene>
    <name evidence="3" type="ORF">AAF712_009201</name>
</gene>
<feature type="domain" description="F-box" evidence="2">
    <location>
        <begin position="94"/>
        <end position="156"/>
    </location>
</feature>
<sequence length="571" mass="64928">MITKSEIDSIDDFVIPEPRDELSELGIWTQLRSLQPSLMSDTLSLHNYLSRVNLEIGSLSQLIQALENRVLEAQSKRDKLQWRASQILSLLSPIRRLPSELLMKIFECATGAAWMGGNMLGANSEWNSQAFRISSVCYQWRAIALDTPELWSRFAFDFKSRAQRPLDLFLMRSKQRPLSFTITHIDHHISPDLSPLRSLVAYSSRWSSVDYYCPRAQPVQTLLNKVEELSSLQHAVCPAQGVAPVTLSKQLQNCSTLRTLVVRYDEHSRANIPSLPLSSIRRLIFEYKPKKAFGHSLEVLRTCAQHIEELAYELIRDEKDHNLVNQAGHAPLDETQEPIECRHVWKLAIDLYHRNGIYPHLVDLFRSLTLPSLVYLKLAGDCNTNLPFEGTWPRELFDGFVVRSKCTSLTTLHLRLPLSGKEVIASLRHFSSLEVLSIAEVFTGEEGVLERNKLVKTVTKPLMRHLTVVRNSAHSAVPLPLSLPVLPKLRSLSLSVHAHFDADVEFVRMVQSRWYPFCSGLGDPSLAHCRLRAMFLNIQDRDVERSVYESLKGYDSKGMRVTVKANGAYIV</sequence>
<protein>
    <recommendedName>
        <fullName evidence="2">F-box domain-containing protein</fullName>
    </recommendedName>
</protein>
<dbReference type="Pfam" id="PF12937">
    <property type="entry name" value="F-box-like"/>
    <property type="match status" value="1"/>
</dbReference>
<name>A0ABR2ZRA0_9AGAR</name>
<dbReference type="Gene3D" id="3.80.10.10">
    <property type="entry name" value="Ribonuclease Inhibitor"/>
    <property type="match status" value="1"/>
</dbReference>
<keyword evidence="1" id="KW-0175">Coiled coil</keyword>
<comment type="caution">
    <text evidence="3">The sequence shown here is derived from an EMBL/GenBank/DDBJ whole genome shotgun (WGS) entry which is preliminary data.</text>
</comment>
<organism evidence="3 4">
    <name type="scientific">Marasmius tenuissimus</name>
    <dbReference type="NCBI Taxonomy" id="585030"/>
    <lineage>
        <taxon>Eukaryota</taxon>
        <taxon>Fungi</taxon>
        <taxon>Dikarya</taxon>
        <taxon>Basidiomycota</taxon>
        <taxon>Agaricomycotina</taxon>
        <taxon>Agaricomycetes</taxon>
        <taxon>Agaricomycetidae</taxon>
        <taxon>Agaricales</taxon>
        <taxon>Marasmiineae</taxon>
        <taxon>Marasmiaceae</taxon>
        <taxon>Marasmius</taxon>
    </lineage>
</organism>
<dbReference type="Proteomes" id="UP001437256">
    <property type="component" value="Unassembled WGS sequence"/>
</dbReference>
<feature type="coiled-coil region" evidence="1">
    <location>
        <begin position="49"/>
        <end position="83"/>
    </location>
</feature>